<evidence type="ECO:0000313" key="3">
    <source>
        <dbReference type="EMBL" id="KAF7196904.1"/>
    </source>
</evidence>
<organism evidence="3 4">
    <name type="scientific">Pseudocercospora fuligena</name>
    <dbReference type="NCBI Taxonomy" id="685502"/>
    <lineage>
        <taxon>Eukaryota</taxon>
        <taxon>Fungi</taxon>
        <taxon>Dikarya</taxon>
        <taxon>Ascomycota</taxon>
        <taxon>Pezizomycotina</taxon>
        <taxon>Dothideomycetes</taxon>
        <taxon>Dothideomycetidae</taxon>
        <taxon>Mycosphaerellales</taxon>
        <taxon>Mycosphaerellaceae</taxon>
        <taxon>Pseudocercospora</taxon>
    </lineage>
</organism>
<sequence>MIKYQKIPLGDEEWASNARTKLTGLSIDAITKKPLFFYFNIFLFTSSLLMIWTSTLSNKCNLQRPEDLLREVSTKSPMFDRIDMRLVEKQLNATLLPSPNDEMLRGEPSSTVDAAWDRIANTAPIALSRREIIAAGIDPSKIVKYPESYGLGEVYAARIDVFHQLHCLDALRRGSYWSHYEADQWVNVESSSPLHKAHLSHCIYYLAQNIMCQASVDIYPHVWTDTLLQPFPDFNRVKTCRDFDAVLAWQETNAQDEASFYKLRKPDGFGPPLHMSDNFKELWQDSPSYNTEADRHHGDQIG</sequence>
<evidence type="ECO:0000256" key="2">
    <source>
        <dbReference type="SAM" id="Phobius"/>
    </source>
</evidence>
<gene>
    <name evidence="3" type="ORF">HII31_01822</name>
</gene>
<evidence type="ECO:0000313" key="4">
    <source>
        <dbReference type="Proteomes" id="UP000660729"/>
    </source>
</evidence>
<comment type="caution">
    <text evidence="3">The sequence shown here is derived from an EMBL/GenBank/DDBJ whole genome shotgun (WGS) entry which is preliminary data.</text>
</comment>
<keyword evidence="4" id="KW-1185">Reference proteome</keyword>
<feature type="transmembrane region" description="Helical" evidence="2">
    <location>
        <begin position="35"/>
        <end position="53"/>
    </location>
</feature>
<dbReference type="OrthoDB" id="3647516at2759"/>
<dbReference type="PANTHER" id="PTHR33365">
    <property type="entry name" value="YALI0B05434P"/>
    <property type="match status" value="1"/>
</dbReference>
<evidence type="ECO:0000256" key="1">
    <source>
        <dbReference type="ARBA" id="ARBA00035112"/>
    </source>
</evidence>
<dbReference type="EMBL" id="JABCIY010000022">
    <property type="protein sequence ID" value="KAF7196904.1"/>
    <property type="molecule type" value="Genomic_DNA"/>
</dbReference>
<accession>A0A8H6VQK7</accession>
<dbReference type="PANTHER" id="PTHR33365:SF14">
    <property type="entry name" value="TAT PATHWAY SIGNAL SEQUENCE"/>
    <property type="match status" value="1"/>
</dbReference>
<dbReference type="InterPro" id="IPR021765">
    <property type="entry name" value="UstYa-like"/>
</dbReference>
<dbReference type="Pfam" id="PF11807">
    <property type="entry name" value="UstYa"/>
    <property type="match status" value="1"/>
</dbReference>
<comment type="similarity">
    <text evidence="1">Belongs to the ustYa family.</text>
</comment>
<keyword evidence="2" id="KW-0472">Membrane</keyword>
<keyword evidence="2" id="KW-1133">Transmembrane helix</keyword>
<dbReference type="GO" id="GO:0043386">
    <property type="term" value="P:mycotoxin biosynthetic process"/>
    <property type="evidence" value="ECO:0007669"/>
    <property type="project" value="InterPro"/>
</dbReference>
<dbReference type="Proteomes" id="UP000660729">
    <property type="component" value="Unassembled WGS sequence"/>
</dbReference>
<protein>
    <submittedName>
        <fullName evidence="3">Oxidase ustYa</fullName>
    </submittedName>
</protein>
<reference evidence="3" key="1">
    <citation type="submission" date="2020-04" db="EMBL/GenBank/DDBJ databases">
        <title>Draft genome resource of the tomato pathogen Pseudocercospora fuligena.</title>
        <authorList>
            <person name="Zaccaron A."/>
        </authorList>
    </citation>
    <scope>NUCLEOTIDE SEQUENCE</scope>
    <source>
        <strain evidence="3">PF001</strain>
    </source>
</reference>
<keyword evidence="2" id="KW-0812">Transmembrane</keyword>
<dbReference type="AlphaFoldDB" id="A0A8H6VQK7"/>
<name>A0A8H6VQK7_9PEZI</name>
<proteinExistence type="inferred from homology"/>